<gene>
    <name evidence="1" type="ORF">SAMN04488055_0939</name>
</gene>
<evidence type="ECO:0000313" key="1">
    <source>
        <dbReference type="EMBL" id="SIN72251.1"/>
    </source>
</evidence>
<organism evidence="1 2">
    <name type="scientific">Chitinophaga niabensis</name>
    <dbReference type="NCBI Taxonomy" id="536979"/>
    <lineage>
        <taxon>Bacteria</taxon>
        <taxon>Pseudomonadati</taxon>
        <taxon>Bacteroidota</taxon>
        <taxon>Chitinophagia</taxon>
        <taxon>Chitinophagales</taxon>
        <taxon>Chitinophagaceae</taxon>
        <taxon>Chitinophaga</taxon>
    </lineage>
</organism>
<reference evidence="1 2" key="1">
    <citation type="submission" date="2016-11" db="EMBL/GenBank/DDBJ databases">
        <authorList>
            <person name="Jaros S."/>
            <person name="Januszkiewicz K."/>
            <person name="Wedrychowicz H."/>
        </authorList>
    </citation>
    <scope>NUCLEOTIDE SEQUENCE [LARGE SCALE GENOMIC DNA]</scope>
    <source>
        <strain evidence="1 2">DSM 24787</strain>
    </source>
</reference>
<sequence length="73" mass="8434">MVLIMNWLVLGIILACLNALTLAKFYNPDNPKDMIATVRAKIAETTLRAWFYFWLTSLRSVSRISFSRKGLRI</sequence>
<accession>A0A1N6DN66</accession>
<dbReference type="EMBL" id="FSRA01000001">
    <property type="protein sequence ID" value="SIN72251.1"/>
    <property type="molecule type" value="Genomic_DNA"/>
</dbReference>
<dbReference type="Proteomes" id="UP000185003">
    <property type="component" value="Unassembled WGS sequence"/>
</dbReference>
<name>A0A1N6DN66_9BACT</name>
<dbReference type="AlphaFoldDB" id="A0A1N6DN66"/>
<evidence type="ECO:0000313" key="2">
    <source>
        <dbReference type="Proteomes" id="UP000185003"/>
    </source>
</evidence>
<dbReference type="STRING" id="536979.SAMN04488055_0939"/>
<keyword evidence="2" id="KW-1185">Reference proteome</keyword>
<protein>
    <submittedName>
        <fullName evidence="1">Uncharacterized protein</fullName>
    </submittedName>
</protein>
<proteinExistence type="predicted"/>